<sequence length="253" mass="28796">MLEIILLFGVIFIILTFFYKQAVCEFRINQLEWSQKDNVSSLLHEKVPLVLRSIPSASFWTLDDVTSRDCYQNIPIFQETSLVEWVSQATVDSICPWKYPQAETIAAASGMAIWAKKWFHPMIMNPFLKLWMTPRYHCWAGNVGLRKTFATWTCLFPVDGEILVSIMTEAVESALPAEWVGCFPSQLTAKDTPFVADVKYIDIVLRPGSCLFMPTHWFVSWTSTEGSKVVPMTCTISYHTPISLLAFNASPFT</sequence>
<evidence type="ECO:0008006" key="2">
    <source>
        <dbReference type="Google" id="ProtNLM"/>
    </source>
</evidence>
<name>A0A6C0KV85_9ZZZZ</name>
<reference evidence="1" key="1">
    <citation type="journal article" date="2020" name="Nature">
        <title>Giant virus diversity and host interactions through global metagenomics.</title>
        <authorList>
            <person name="Schulz F."/>
            <person name="Roux S."/>
            <person name="Paez-Espino D."/>
            <person name="Jungbluth S."/>
            <person name="Walsh D.A."/>
            <person name="Denef V.J."/>
            <person name="McMahon K.D."/>
            <person name="Konstantinidis K.T."/>
            <person name="Eloe-Fadrosh E.A."/>
            <person name="Kyrpides N.C."/>
            <person name="Woyke T."/>
        </authorList>
    </citation>
    <scope>NUCLEOTIDE SEQUENCE</scope>
    <source>
        <strain evidence="1">GVMAG-S-3300013093-109</strain>
    </source>
</reference>
<proteinExistence type="predicted"/>
<dbReference type="Gene3D" id="2.60.120.10">
    <property type="entry name" value="Jelly Rolls"/>
    <property type="match status" value="1"/>
</dbReference>
<dbReference type="AlphaFoldDB" id="A0A6C0KV85"/>
<dbReference type="InterPro" id="IPR014710">
    <property type="entry name" value="RmlC-like_jellyroll"/>
</dbReference>
<accession>A0A6C0KV85</accession>
<dbReference type="EMBL" id="MN740969">
    <property type="protein sequence ID" value="QHU20610.1"/>
    <property type="molecule type" value="Genomic_DNA"/>
</dbReference>
<organism evidence="1">
    <name type="scientific">viral metagenome</name>
    <dbReference type="NCBI Taxonomy" id="1070528"/>
    <lineage>
        <taxon>unclassified sequences</taxon>
        <taxon>metagenomes</taxon>
        <taxon>organismal metagenomes</taxon>
    </lineage>
</organism>
<protein>
    <recommendedName>
        <fullName evidence="2">Cupin-like domain-containing protein</fullName>
    </recommendedName>
</protein>
<evidence type="ECO:0000313" key="1">
    <source>
        <dbReference type="EMBL" id="QHU20610.1"/>
    </source>
</evidence>